<dbReference type="GO" id="GO:0006355">
    <property type="term" value="P:regulation of DNA-templated transcription"/>
    <property type="evidence" value="ECO:0007669"/>
    <property type="project" value="TreeGrafter"/>
</dbReference>
<dbReference type="AlphaFoldDB" id="A0A7J8GWQ9"/>
<sequence>MPALPLDSYLHYVPRKFDEWVAPTPEVVDMQKRLHRSVFLTFLRMSTHKESKDHFISPSAFGEILYNNFLQIFSSLLQEKRFLRDYDVLFPVADDVSLLQQASSALLDETRTAYILQAIESAWEGVDRQKATDAKDPPVAEDFNGVVATAEKGRRRKMRTKRKLKTRPPSLTILCRTLQCCGKKQKPGAWPSSPGRGTGMTAQQQWPVVPGVMGRSAKASLPNLCSKTPLPFSLDSRKPVYSKRKKKKVCE</sequence>
<dbReference type="Proteomes" id="UP000593571">
    <property type="component" value="Unassembled WGS sequence"/>
</dbReference>
<protein>
    <submittedName>
        <fullName evidence="2">Activating signal cointegrator 1 complex subunit 2</fullName>
    </submittedName>
</protein>
<reference evidence="2 3" key="1">
    <citation type="journal article" date="2020" name="Nature">
        <title>Six reference-quality genomes reveal evolution of bat adaptations.</title>
        <authorList>
            <person name="Jebb D."/>
            <person name="Huang Z."/>
            <person name="Pippel M."/>
            <person name="Hughes G.M."/>
            <person name="Lavrichenko K."/>
            <person name="Devanna P."/>
            <person name="Winkler S."/>
            <person name="Jermiin L.S."/>
            <person name="Skirmuntt E.C."/>
            <person name="Katzourakis A."/>
            <person name="Burkitt-Gray L."/>
            <person name="Ray D.A."/>
            <person name="Sullivan K.A.M."/>
            <person name="Roscito J.G."/>
            <person name="Kirilenko B.M."/>
            <person name="Davalos L.M."/>
            <person name="Corthals A.P."/>
            <person name="Power M.L."/>
            <person name="Jones G."/>
            <person name="Ransome R.D."/>
            <person name="Dechmann D.K.N."/>
            <person name="Locatelli A.G."/>
            <person name="Puechmaille S.J."/>
            <person name="Fedrigo O."/>
            <person name="Jarvis E.D."/>
            <person name="Hiller M."/>
            <person name="Vernes S.C."/>
            <person name="Myers E.W."/>
            <person name="Teeling E.C."/>
        </authorList>
    </citation>
    <scope>NUCLEOTIDE SEQUENCE [LARGE SCALE GENOMIC DNA]</scope>
    <source>
        <strain evidence="2">MRouAeg1</strain>
        <tissue evidence="2">Muscle</tissue>
    </source>
</reference>
<name>A0A7J8GWQ9_ROUAE</name>
<evidence type="ECO:0000313" key="2">
    <source>
        <dbReference type="EMBL" id="KAF6463992.1"/>
    </source>
</evidence>
<dbReference type="GO" id="GO:0043130">
    <property type="term" value="F:ubiquitin binding"/>
    <property type="evidence" value="ECO:0007669"/>
    <property type="project" value="TreeGrafter"/>
</dbReference>
<dbReference type="PANTHER" id="PTHR21494:SF0">
    <property type="entry name" value="ACTIVATING SIGNAL COINTEGRATOR 1 COMPLEX SUBUNIT 2"/>
    <property type="match status" value="1"/>
</dbReference>
<feature type="region of interest" description="Disordered" evidence="1">
    <location>
        <begin position="226"/>
        <end position="251"/>
    </location>
</feature>
<dbReference type="InterPro" id="IPR052586">
    <property type="entry name" value="ASCC2"/>
</dbReference>
<evidence type="ECO:0000313" key="3">
    <source>
        <dbReference type="Proteomes" id="UP000593571"/>
    </source>
</evidence>
<comment type="caution">
    <text evidence="2">The sequence shown here is derived from an EMBL/GenBank/DDBJ whole genome shotgun (WGS) entry which is preliminary data.</text>
</comment>
<keyword evidence="3" id="KW-1185">Reference proteome</keyword>
<evidence type="ECO:0000256" key="1">
    <source>
        <dbReference type="SAM" id="MobiDB-lite"/>
    </source>
</evidence>
<organism evidence="2 3">
    <name type="scientific">Rousettus aegyptiacus</name>
    <name type="common">Egyptian fruit bat</name>
    <name type="synonym">Pteropus aegyptiacus</name>
    <dbReference type="NCBI Taxonomy" id="9407"/>
    <lineage>
        <taxon>Eukaryota</taxon>
        <taxon>Metazoa</taxon>
        <taxon>Chordata</taxon>
        <taxon>Craniata</taxon>
        <taxon>Vertebrata</taxon>
        <taxon>Euteleostomi</taxon>
        <taxon>Mammalia</taxon>
        <taxon>Eutheria</taxon>
        <taxon>Laurasiatheria</taxon>
        <taxon>Chiroptera</taxon>
        <taxon>Yinpterochiroptera</taxon>
        <taxon>Pteropodoidea</taxon>
        <taxon>Pteropodidae</taxon>
        <taxon>Rousettinae</taxon>
        <taxon>Rousettus</taxon>
    </lineage>
</organism>
<proteinExistence type="predicted"/>
<dbReference type="PANTHER" id="PTHR21494">
    <property type="entry name" value="ACTIVATING SIGNAL COINTEGRATOR 1 COMPLEX SUBUNIT 2 ASC-1 COMPLEX SUBUNIT P100"/>
    <property type="match status" value="1"/>
</dbReference>
<feature type="compositionally biased region" description="Basic residues" evidence="1">
    <location>
        <begin position="240"/>
        <end position="251"/>
    </location>
</feature>
<dbReference type="EMBL" id="JACASE010000005">
    <property type="protein sequence ID" value="KAF6463992.1"/>
    <property type="molecule type" value="Genomic_DNA"/>
</dbReference>
<accession>A0A7J8GWQ9</accession>
<gene>
    <name evidence="2" type="ORF">HJG63_001073</name>
</gene>